<dbReference type="Gene3D" id="2.60.20.10">
    <property type="entry name" value="Crystallins"/>
    <property type="match status" value="1"/>
</dbReference>
<evidence type="ECO:0008006" key="4">
    <source>
        <dbReference type="Google" id="ProtNLM"/>
    </source>
</evidence>
<keyword evidence="1" id="KW-0732">Signal</keyword>
<name>A0A9N9KZN6_9HELO</name>
<sequence length="136" mass="14621">MYFTSHASRTALLASAFVACAAAVAIPSDYEFHRQVPRQTAAGYATSFIICRDTDFNGGCNYVPILSDACANVPPDWSKVVSSVRTMAEFECYGFSEVDCRGGVIGPIPDTGKYRNLADNGFDNQIASGKCFPVAK</sequence>
<comment type="caution">
    <text evidence="2">The sequence shown here is derived from an EMBL/GenBank/DDBJ whole genome shotgun (WGS) entry which is preliminary data.</text>
</comment>
<proteinExistence type="predicted"/>
<evidence type="ECO:0000256" key="1">
    <source>
        <dbReference type="SAM" id="SignalP"/>
    </source>
</evidence>
<dbReference type="Proteomes" id="UP000696280">
    <property type="component" value="Unassembled WGS sequence"/>
</dbReference>
<evidence type="ECO:0000313" key="2">
    <source>
        <dbReference type="EMBL" id="CAG8955668.1"/>
    </source>
</evidence>
<keyword evidence="3" id="KW-1185">Reference proteome</keyword>
<protein>
    <recommendedName>
        <fullName evidence="4">Ecp2 effector protein domain-containing protein</fullName>
    </recommendedName>
</protein>
<gene>
    <name evidence="2" type="ORF">HYFRA_00010933</name>
</gene>
<feature type="signal peptide" evidence="1">
    <location>
        <begin position="1"/>
        <end position="23"/>
    </location>
</feature>
<organism evidence="2 3">
    <name type="scientific">Hymenoscyphus fraxineus</name>
    <dbReference type="NCBI Taxonomy" id="746836"/>
    <lineage>
        <taxon>Eukaryota</taxon>
        <taxon>Fungi</taxon>
        <taxon>Dikarya</taxon>
        <taxon>Ascomycota</taxon>
        <taxon>Pezizomycotina</taxon>
        <taxon>Leotiomycetes</taxon>
        <taxon>Helotiales</taxon>
        <taxon>Helotiaceae</taxon>
        <taxon>Hymenoscyphus</taxon>
    </lineage>
</organism>
<dbReference type="AlphaFoldDB" id="A0A9N9KZN6"/>
<accession>A0A9N9KZN6</accession>
<reference evidence="2" key="1">
    <citation type="submission" date="2021-07" db="EMBL/GenBank/DDBJ databases">
        <authorList>
            <person name="Durling M."/>
        </authorList>
    </citation>
    <scope>NUCLEOTIDE SEQUENCE</scope>
</reference>
<feature type="chain" id="PRO_5040159346" description="Ecp2 effector protein domain-containing protein" evidence="1">
    <location>
        <begin position="24"/>
        <end position="136"/>
    </location>
</feature>
<evidence type="ECO:0000313" key="3">
    <source>
        <dbReference type="Proteomes" id="UP000696280"/>
    </source>
</evidence>
<dbReference type="EMBL" id="CAJVRL010000065">
    <property type="protein sequence ID" value="CAG8955668.1"/>
    <property type="molecule type" value="Genomic_DNA"/>
</dbReference>